<dbReference type="EMBL" id="MGGW01000005">
    <property type="protein sequence ID" value="OGM55130.1"/>
    <property type="molecule type" value="Genomic_DNA"/>
</dbReference>
<proteinExistence type="predicted"/>
<comment type="caution">
    <text evidence="1">The sequence shown here is derived from an EMBL/GenBank/DDBJ whole genome shotgun (WGS) entry which is preliminary data.</text>
</comment>
<dbReference type="Proteomes" id="UP000178603">
    <property type="component" value="Unassembled WGS sequence"/>
</dbReference>
<evidence type="ECO:0000313" key="1">
    <source>
        <dbReference type="EMBL" id="OGM55130.1"/>
    </source>
</evidence>
<sequence length="253" mass="28896">MIGGVVTKKRLFVGLVLLGLIALLFTVLSANSSCIKKVGGVVGIRNDCRQLFDCNFIIGDKDDCYFGVATYQKNVGICDMVQTLWKKNGCIINVAVQLKDRTLCEKIDRREDFWQEDRERCKEEAAENKDFSWDLKKGIEKCGPVPMGVYGENYSNVNNTWSYVAVDNVYWSPDCELVYYSAEVSRRGVSTDLYTVEIPNSEIEKRGGIWGYNPKTKEKVRVYSENEAFIKTWLSENEIEIRRPNGESMMLNL</sequence>
<dbReference type="AlphaFoldDB" id="A0A1F8AU21"/>
<protein>
    <submittedName>
        <fullName evidence="1">Uncharacterized protein</fullName>
    </submittedName>
</protein>
<name>A0A1F8AU21_9BACT</name>
<evidence type="ECO:0000313" key="2">
    <source>
        <dbReference type="Proteomes" id="UP000178603"/>
    </source>
</evidence>
<reference evidence="1 2" key="1">
    <citation type="journal article" date="2016" name="Nat. Commun.">
        <title>Thousands of microbial genomes shed light on interconnected biogeochemical processes in an aquifer system.</title>
        <authorList>
            <person name="Anantharaman K."/>
            <person name="Brown C.T."/>
            <person name="Hug L.A."/>
            <person name="Sharon I."/>
            <person name="Castelle C.J."/>
            <person name="Probst A.J."/>
            <person name="Thomas B.C."/>
            <person name="Singh A."/>
            <person name="Wilkins M.J."/>
            <person name="Karaoz U."/>
            <person name="Brodie E.L."/>
            <person name="Williams K.H."/>
            <person name="Hubbard S.S."/>
            <person name="Banfield J.F."/>
        </authorList>
    </citation>
    <scope>NUCLEOTIDE SEQUENCE [LARGE SCALE GENOMIC DNA]</scope>
</reference>
<organism evidence="1 2">
    <name type="scientific">Candidatus Woesebacteria bacterium RIFCSPHIGHO2_12_FULL_41_24</name>
    <dbReference type="NCBI Taxonomy" id="1802510"/>
    <lineage>
        <taxon>Bacteria</taxon>
        <taxon>Candidatus Woeseibacteriota</taxon>
    </lineage>
</organism>
<accession>A0A1F8AU21</accession>
<gene>
    <name evidence="1" type="ORF">A3E44_04390</name>
</gene>